<keyword evidence="3" id="KW-1185">Reference proteome</keyword>
<evidence type="ECO:0000313" key="2">
    <source>
        <dbReference type="EMBL" id="AJY74307.1"/>
    </source>
</evidence>
<dbReference type="EMBL" id="CP011058">
    <property type="protein sequence ID" value="AJY74307.1"/>
    <property type="molecule type" value="Genomic_DNA"/>
</dbReference>
<dbReference type="KEGG" id="pbj:VN24_06585"/>
<evidence type="ECO:0000313" key="3">
    <source>
        <dbReference type="Proteomes" id="UP000032633"/>
    </source>
</evidence>
<dbReference type="Pfam" id="PF16373">
    <property type="entry name" value="DUF4985"/>
    <property type="match status" value="1"/>
</dbReference>
<sequence length="97" mass="11355">MTGCYYPEVTVEEAAANNRPAAWYSVEGAIDMSLEAIQNRIPVIASLYLNDYDGNLEQFRRAVRMCRERTYGVMLFDTVYINRYEWWQEMPSLLEGK</sequence>
<accession>A0A0D5NH66</accession>
<proteinExistence type="predicted"/>
<reference evidence="3" key="2">
    <citation type="submission" date="2015-03" db="EMBL/GenBank/DDBJ databases">
        <title>Genome sequence of Paenibacillus beijingensis strain DSM 24997T.</title>
        <authorList>
            <person name="Kwak Y."/>
            <person name="Shin J.-H."/>
        </authorList>
    </citation>
    <scope>NUCLEOTIDE SEQUENCE [LARGE SCALE GENOMIC DNA]</scope>
    <source>
        <strain evidence="3">DSM 24997</strain>
    </source>
</reference>
<dbReference type="Proteomes" id="UP000032633">
    <property type="component" value="Chromosome"/>
</dbReference>
<organism evidence="2 3">
    <name type="scientific">Paenibacillus beijingensis</name>
    <dbReference type="NCBI Taxonomy" id="1126833"/>
    <lineage>
        <taxon>Bacteria</taxon>
        <taxon>Bacillati</taxon>
        <taxon>Bacillota</taxon>
        <taxon>Bacilli</taxon>
        <taxon>Bacillales</taxon>
        <taxon>Paenibacillaceae</taxon>
        <taxon>Paenibacillus</taxon>
    </lineage>
</organism>
<dbReference type="HOGENOM" id="CLU_2344010_0_0_9"/>
<protein>
    <recommendedName>
        <fullName evidence="1">DUF4985 domain-containing protein</fullName>
    </recommendedName>
</protein>
<reference evidence="2 3" key="1">
    <citation type="journal article" date="2015" name="J. Biotechnol.">
        <title>Complete genome sequence of Paenibacillus beijingensis 7188(T) (=DSM 24997(T)), a novel rhizobacterium from jujube garden soil.</title>
        <authorList>
            <person name="Kwak Y."/>
            <person name="Shin J.H."/>
        </authorList>
    </citation>
    <scope>NUCLEOTIDE SEQUENCE [LARGE SCALE GENOMIC DNA]</scope>
    <source>
        <strain evidence="2 3">DSM 24997</strain>
    </source>
</reference>
<dbReference type="PATRIC" id="fig|1126833.4.peg.1435"/>
<evidence type="ECO:0000259" key="1">
    <source>
        <dbReference type="Pfam" id="PF16373"/>
    </source>
</evidence>
<feature type="domain" description="DUF4985" evidence="1">
    <location>
        <begin position="1"/>
        <end position="90"/>
    </location>
</feature>
<dbReference type="InterPro" id="IPR032280">
    <property type="entry name" value="DUF4985"/>
</dbReference>
<name>A0A0D5NH66_9BACL</name>
<dbReference type="AlphaFoldDB" id="A0A0D5NH66"/>
<gene>
    <name evidence="2" type="ORF">VN24_06585</name>
</gene>